<dbReference type="RefSeq" id="WP_012156514.1">
    <property type="nucleotide sequence ID" value="NC_009901.1"/>
</dbReference>
<dbReference type="eggNOG" id="ENOG5031E5S">
    <property type="taxonomic scope" value="Bacteria"/>
</dbReference>
<sequence>MTQIDMQEQLPITISADSGFSSSLKPLLIELEMWINFQALKADWYGDETCILAFDFTLVRSLEDKGLQAGAVAVSEKSGSAAAGKEWISGDGYAYCYDSTSLKTTAFIAVADLLEAGVGIEQAIKARLIAVANEIAKSVARGHRLLGLV</sequence>
<reference evidence="1 2" key="1">
    <citation type="submission" date="2007-10" db="EMBL/GenBank/DDBJ databases">
        <title>Complete sequence of Shewanella pealeana ATCC 700345.</title>
        <authorList>
            <consortium name="US DOE Joint Genome Institute"/>
            <person name="Copeland A."/>
            <person name="Lucas S."/>
            <person name="Lapidus A."/>
            <person name="Barry K."/>
            <person name="Glavina del Rio T."/>
            <person name="Dalin E."/>
            <person name="Tice H."/>
            <person name="Pitluck S."/>
            <person name="Chertkov O."/>
            <person name="Brettin T."/>
            <person name="Bruce D."/>
            <person name="Detter J.C."/>
            <person name="Han C."/>
            <person name="Schmutz J."/>
            <person name="Larimer F."/>
            <person name="Land M."/>
            <person name="Hauser L."/>
            <person name="Kyrpides N."/>
            <person name="Kim E."/>
            <person name="Zhao J.-S.Z."/>
            <person name="Manno D."/>
            <person name="Hawari J."/>
            <person name="Richardson P."/>
        </authorList>
    </citation>
    <scope>NUCLEOTIDE SEQUENCE [LARGE SCALE GENOMIC DNA]</scope>
    <source>
        <strain evidence="2">ATCC 700345 / ANG-SQ1</strain>
    </source>
</reference>
<gene>
    <name evidence="1" type="ordered locus">Spea_3300</name>
</gene>
<dbReference type="EMBL" id="CP000851">
    <property type="protein sequence ID" value="ABV88615.1"/>
    <property type="molecule type" value="Genomic_DNA"/>
</dbReference>
<dbReference type="KEGG" id="spl:Spea_3300"/>
<protein>
    <submittedName>
        <fullName evidence="1">Uncharacterized protein</fullName>
    </submittedName>
</protein>
<keyword evidence="2" id="KW-1185">Reference proteome</keyword>
<organism evidence="1 2">
    <name type="scientific">Shewanella pealeana (strain ATCC 700345 / ANG-SQ1)</name>
    <dbReference type="NCBI Taxonomy" id="398579"/>
    <lineage>
        <taxon>Bacteria</taxon>
        <taxon>Pseudomonadati</taxon>
        <taxon>Pseudomonadota</taxon>
        <taxon>Gammaproteobacteria</taxon>
        <taxon>Alteromonadales</taxon>
        <taxon>Shewanellaceae</taxon>
        <taxon>Shewanella</taxon>
    </lineage>
</organism>
<name>A8H7S8_SHEPA</name>
<dbReference type="Proteomes" id="UP000002608">
    <property type="component" value="Chromosome"/>
</dbReference>
<proteinExistence type="predicted"/>
<dbReference type="AlphaFoldDB" id="A8H7S8"/>
<dbReference type="HOGENOM" id="CLU_1926138_0_0_6"/>
<evidence type="ECO:0000313" key="2">
    <source>
        <dbReference type="Proteomes" id="UP000002608"/>
    </source>
</evidence>
<accession>A8H7S8</accession>
<evidence type="ECO:0000313" key="1">
    <source>
        <dbReference type="EMBL" id="ABV88615.1"/>
    </source>
</evidence>